<dbReference type="GO" id="GO:0009055">
    <property type="term" value="F:electron transfer activity"/>
    <property type="evidence" value="ECO:0007669"/>
    <property type="project" value="InterPro"/>
</dbReference>
<dbReference type="InterPro" id="IPR036909">
    <property type="entry name" value="Cyt_c-like_dom_sf"/>
</dbReference>
<dbReference type="PANTHER" id="PTHR33751:SF9">
    <property type="entry name" value="CYTOCHROME C4"/>
    <property type="match status" value="1"/>
</dbReference>
<keyword evidence="3 8" id="KW-0349">Heme</keyword>
<feature type="binding site" description="covalent" evidence="8">
    <location>
        <position position="169"/>
    </location>
    <ligand>
        <name>heme c</name>
        <dbReference type="ChEBI" id="CHEBI:61717"/>
        <label>2</label>
    </ligand>
</feature>
<dbReference type="OrthoDB" id="9773456at2"/>
<feature type="binding site" description="axial binding residue" evidence="9">
    <location>
        <position position="209"/>
    </location>
    <ligand>
        <name>heme c</name>
        <dbReference type="ChEBI" id="CHEBI:61717"/>
        <label>2</label>
    </ligand>
    <ligandPart>
        <name>Fe</name>
        <dbReference type="ChEBI" id="CHEBI:18248"/>
    </ligandPart>
</feature>
<feature type="domain" description="Cytochrome c" evidence="11">
    <location>
        <begin position="36"/>
        <end position="134"/>
    </location>
</feature>
<feature type="signal peptide" evidence="10">
    <location>
        <begin position="1"/>
        <end position="27"/>
    </location>
</feature>
<keyword evidence="4 9" id="KW-0479">Metal-binding</keyword>
<comment type="subcellular location">
    <subcellularLocation>
        <location evidence="1">Periplasm</location>
    </subcellularLocation>
</comment>
<keyword evidence="7 9" id="KW-0408">Iron</keyword>
<dbReference type="RefSeq" id="WP_106227248.1">
    <property type="nucleotide sequence ID" value="NZ_PVTV01000012.1"/>
</dbReference>
<evidence type="ECO:0000256" key="8">
    <source>
        <dbReference type="PIRSR" id="PIRSR000005-1"/>
    </source>
</evidence>
<reference evidence="12 13" key="1">
    <citation type="submission" date="2018-03" db="EMBL/GenBank/DDBJ databases">
        <title>Genomic Encyclopedia of Type Strains, Phase III (KMG-III): the genomes of soil and plant-associated and newly described type strains.</title>
        <authorList>
            <person name="Whitman W."/>
        </authorList>
    </citation>
    <scope>NUCLEOTIDE SEQUENCE [LARGE SCALE GENOMIC DNA]</scope>
    <source>
        <strain evidence="12 13">MWH-P2sevCIIIb</strain>
    </source>
</reference>
<accession>A0A2T0XHX5</accession>
<dbReference type="Gene3D" id="1.10.760.10">
    <property type="entry name" value="Cytochrome c-like domain"/>
    <property type="match status" value="2"/>
</dbReference>
<feature type="binding site" description="covalent" evidence="8">
    <location>
        <position position="57"/>
    </location>
    <ligand>
        <name>heme c</name>
        <dbReference type="ChEBI" id="CHEBI:61717"/>
        <label>1</label>
    </ligand>
</feature>
<dbReference type="PROSITE" id="PS51007">
    <property type="entry name" value="CYTC"/>
    <property type="match status" value="2"/>
</dbReference>
<protein>
    <submittedName>
        <fullName evidence="12">Cytochrome c553</fullName>
    </submittedName>
</protein>
<evidence type="ECO:0000256" key="5">
    <source>
        <dbReference type="ARBA" id="ARBA00022764"/>
    </source>
</evidence>
<evidence type="ECO:0000256" key="9">
    <source>
        <dbReference type="PIRSR" id="PIRSR000005-2"/>
    </source>
</evidence>
<evidence type="ECO:0000256" key="1">
    <source>
        <dbReference type="ARBA" id="ARBA00004418"/>
    </source>
</evidence>
<feature type="chain" id="PRO_5015756021" evidence="10">
    <location>
        <begin position="28"/>
        <end position="232"/>
    </location>
</feature>
<evidence type="ECO:0000313" key="12">
    <source>
        <dbReference type="EMBL" id="PRY98548.1"/>
    </source>
</evidence>
<dbReference type="AlphaFoldDB" id="A0A2T0XHX5"/>
<comment type="caution">
    <text evidence="12">The sequence shown here is derived from an EMBL/GenBank/DDBJ whole genome shotgun (WGS) entry which is preliminary data.</text>
</comment>
<sequence>MKHLLSRLLFSSVALLGACSVSTVVLANDVAGPVKPDVAKGAKLFNEGDPARGVIACLTCHGTGGNSVLPTNPNLSAQSHEYLAKQLSNFKVLPGAELAVRRGADGAPSVMAAMAGPLTTEDMDNLAGYLSQQKLTAPATATNPKLVEQGQKIWRAGVPERNVPACAGCHSPNGSGIPAQYPRLSGQYPDYIATQLNYFRAGYRSAPMMNAVAGRMNDADIKAVSDYAAGLR</sequence>
<dbReference type="InterPro" id="IPR050597">
    <property type="entry name" value="Cytochrome_c_Oxidase_Subunit"/>
</dbReference>
<dbReference type="EMBL" id="PVTV01000012">
    <property type="protein sequence ID" value="PRY98548.1"/>
    <property type="molecule type" value="Genomic_DNA"/>
</dbReference>
<evidence type="ECO:0000256" key="4">
    <source>
        <dbReference type="ARBA" id="ARBA00022723"/>
    </source>
</evidence>
<keyword evidence="13" id="KW-1185">Reference proteome</keyword>
<dbReference type="PIRSF" id="PIRSF000005">
    <property type="entry name" value="Cytochrome_c4"/>
    <property type="match status" value="1"/>
</dbReference>
<keyword evidence="2" id="KW-0813">Transport</keyword>
<dbReference type="InterPro" id="IPR024167">
    <property type="entry name" value="Cytochrome_c4-like"/>
</dbReference>
<feature type="domain" description="Cytochrome c" evidence="11">
    <location>
        <begin position="145"/>
        <end position="232"/>
    </location>
</feature>
<keyword evidence="5" id="KW-0574">Periplasm</keyword>
<keyword evidence="10" id="KW-0732">Signal</keyword>
<dbReference type="PROSITE" id="PS51257">
    <property type="entry name" value="PROKAR_LIPOPROTEIN"/>
    <property type="match status" value="1"/>
</dbReference>
<evidence type="ECO:0000256" key="3">
    <source>
        <dbReference type="ARBA" id="ARBA00022617"/>
    </source>
</evidence>
<proteinExistence type="predicted"/>
<comment type="PTM">
    <text evidence="8">Binds 2 heme c groups covalently per subunit.</text>
</comment>
<dbReference type="Proteomes" id="UP000238308">
    <property type="component" value="Unassembled WGS sequence"/>
</dbReference>
<evidence type="ECO:0000256" key="7">
    <source>
        <dbReference type="ARBA" id="ARBA00023004"/>
    </source>
</evidence>
<evidence type="ECO:0000313" key="13">
    <source>
        <dbReference type="Proteomes" id="UP000238308"/>
    </source>
</evidence>
<evidence type="ECO:0000256" key="10">
    <source>
        <dbReference type="SAM" id="SignalP"/>
    </source>
</evidence>
<feature type="binding site" description="axial binding residue" evidence="9">
    <location>
        <position position="170"/>
    </location>
    <ligand>
        <name>heme c</name>
        <dbReference type="ChEBI" id="CHEBI:61717"/>
        <label>2</label>
    </ligand>
    <ligandPart>
        <name>Fe</name>
        <dbReference type="ChEBI" id="CHEBI:18248"/>
    </ligandPart>
</feature>
<dbReference type="SUPFAM" id="SSF46626">
    <property type="entry name" value="Cytochrome c"/>
    <property type="match status" value="2"/>
</dbReference>
<name>A0A2T0XHX5_9BURK</name>
<keyword evidence="6" id="KW-0249">Electron transport</keyword>
<evidence type="ECO:0000256" key="2">
    <source>
        <dbReference type="ARBA" id="ARBA00022448"/>
    </source>
</evidence>
<feature type="binding site" description="covalent" evidence="8">
    <location>
        <position position="60"/>
    </location>
    <ligand>
        <name>heme c</name>
        <dbReference type="ChEBI" id="CHEBI:61717"/>
        <label>1</label>
    </ligand>
</feature>
<dbReference type="PANTHER" id="PTHR33751">
    <property type="entry name" value="CBB3-TYPE CYTOCHROME C OXIDASE SUBUNIT FIXP"/>
    <property type="match status" value="1"/>
</dbReference>
<dbReference type="GO" id="GO:0005506">
    <property type="term" value="F:iron ion binding"/>
    <property type="evidence" value="ECO:0007669"/>
    <property type="project" value="InterPro"/>
</dbReference>
<evidence type="ECO:0000256" key="6">
    <source>
        <dbReference type="ARBA" id="ARBA00022982"/>
    </source>
</evidence>
<dbReference type="GO" id="GO:0020037">
    <property type="term" value="F:heme binding"/>
    <property type="evidence" value="ECO:0007669"/>
    <property type="project" value="InterPro"/>
</dbReference>
<gene>
    <name evidence="12" type="ORF">BCM14_1381</name>
</gene>
<feature type="binding site" description="axial binding residue" evidence="9">
    <location>
        <position position="111"/>
    </location>
    <ligand>
        <name>heme c</name>
        <dbReference type="ChEBI" id="CHEBI:61717"/>
        <label>1</label>
    </ligand>
    <ligandPart>
        <name>Fe</name>
        <dbReference type="ChEBI" id="CHEBI:18248"/>
    </ligandPart>
</feature>
<dbReference type="Pfam" id="PF00034">
    <property type="entry name" value="Cytochrom_C"/>
    <property type="match status" value="2"/>
</dbReference>
<feature type="binding site" description="axial binding residue" evidence="9">
    <location>
        <position position="61"/>
    </location>
    <ligand>
        <name>heme c</name>
        <dbReference type="ChEBI" id="CHEBI:61717"/>
        <label>1</label>
    </ligand>
    <ligandPart>
        <name>Fe</name>
        <dbReference type="ChEBI" id="CHEBI:18248"/>
    </ligandPart>
</feature>
<dbReference type="InterPro" id="IPR009056">
    <property type="entry name" value="Cyt_c-like_dom"/>
</dbReference>
<organism evidence="12 13">
    <name type="scientific">Jezberella montanilacus</name>
    <dbReference type="NCBI Taxonomy" id="323426"/>
    <lineage>
        <taxon>Bacteria</taxon>
        <taxon>Pseudomonadati</taxon>
        <taxon>Pseudomonadota</taxon>
        <taxon>Betaproteobacteria</taxon>
        <taxon>Burkholderiales</taxon>
        <taxon>Alcaligenaceae</taxon>
        <taxon>Jezberella</taxon>
    </lineage>
</organism>
<feature type="binding site" description="covalent" evidence="8">
    <location>
        <position position="166"/>
    </location>
    <ligand>
        <name>heme c</name>
        <dbReference type="ChEBI" id="CHEBI:61717"/>
        <label>2</label>
    </ligand>
</feature>
<evidence type="ECO:0000259" key="11">
    <source>
        <dbReference type="PROSITE" id="PS51007"/>
    </source>
</evidence>
<dbReference type="GO" id="GO:0042597">
    <property type="term" value="C:periplasmic space"/>
    <property type="evidence" value="ECO:0007669"/>
    <property type="project" value="UniProtKB-SubCell"/>
</dbReference>